<sequence length="170" mass="20054">MPVKQENNRQNRLGIFLYYESPANERICAFLSHWEPVPYWGKIQGVKATHQIASRLIPKEMQEGAESWLILYRANVPGELLVLPFPDEETPSSLNDPQKFGNYLSGLLEYIYGGNRNWYPYNGFRNLIEYIQRGRTYSFPHPIPPRKFQVVRFDSPLEELLKQPEIRFYD</sequence>
<evidence type="ECO:0000313" key="1">
    <source>
        <dbReference type="EMBL" id="ASC73289.1"/>
    </source>
</evidence>
<gene>
    <name evidence="1" type="ORF">XM38_042530</name>
</gene>
<accession>A0A1Z3HSL2</accession>
<dbReference type="EMBL" id="CP021983">
    <property type="protein sequence ID" value="ASC73289.1"/>
    <property type="molecule type" value="Genomic_DNA"/>
</dbReference>
<evidence type="ECO:0000313" key="2">
    <source>
        <dbReference type="Proteomes" id="UP000191901"/>
    </source>
</evidence>
<dbReference type="KEGG" id="hhg:XM38_042530"/>
<organism evidence="1 2">
    <name type="scientific">Halomicronema hongdechloris C2206</name>
    <dbReference type="NCBI Taxonomy" id="1641165"/>
    <lineage>
        <taxon>Bacteria</taxon>
        <taxon>Bacillati</taxon>
        <taxon>Cyanobacteriota</taxon>
        <taxon>Cyanophyceae</taxon>
        <taxon>Nodosilineales</taxon>
        <taxon>Nodosilineaceae</taxon>
        <taxon>Halomicronema</taxon>
    </lineage>
</organism>
<name>A0A1Z3HSL2_9CYAN</name>
<reference evidence="1 2" key="1">
    <citation type="journal article" date="2016" name="Biochim. Biophys. Acta">
        <title>Characterization of red-shifted phycobilisomes isolated from the chlorophyll f-containing cyanobacterium Halomicronema hongdechloris.</title>
        <authorList>
            <person name="Li Y."/>
            <person name="Lin Y."/>
            <person name="Garvey C.J."/>
            <person name="Birch D."/>
            <person name="Corkery R.W."/>
            <person name="Loughlin P.C."/>
            <person name="Scheer H."/>
            <person name="Willows R.D."/>
            <person name="Chen M."/>
        </authorList>
    </citation>
    <scope>NUCLEOTIDE SEQUENCE [LARGE SCALE GENOMIC DNA]</scope>
    <source>
        <strain evidence="1 2">C2206</strain>
    </source>
</reference>
<protein>
    <submittedName>
        <fullName evidence="1">Uncharacterized protein</fullName>
    </submittedName>
</protein>
<dbReference type="AlphaFoldDB" id="A0A1Z3HSL2"/>
<dbReference type="Proteomes" id="UP000191901">
    <property type="component" value="Chromosome"/>
</dbReference>
<proteinExistence type="predicted"/>
<keyword evidence="2" id="KW-1185">Reference proteome</keyword>